<keyword evidence="2" id="KW-0812">Transmembrane</keyword>
<evidence type="ECO:0000256" key="2">
    <source>
        <dbReference type="SAM" id="Phobius"/>
    </source>
</evidence>
<feature type="transmembrane region" description="Helical" evidence="2">
    <location>
        <begin position="152"/>
        <end position="173"/>
    </location>
</feature>
<evidence type="ECO:0008006" key="5">
    <source>
        <dbReference type="Google" id="ProtNLM"/>
    </source>
</evidence>
<keyword evidence="4" id="KW-1185">Reference proteome</keyword>
<evidence type="ECO:0000256" key="1">
    <source>
        <dbReference type="SAM" id="MobiDB-lite"/>
    </source>
</evidence>
<dbReference type="PANTHER" id="PTHR35483:SF1">
    <property type="entry name" value="GLYCINE-RICH PROTEIN-RELATED"/>
    <property type="match status" value="1"/>
</dbReference>
<keyword evidence="2" id="KW-0472">Membrane</keyword>
<dbReference type="PANTHER" id="PTHR35483">
    <property type="entry name" value="NUCLEUSENVELOPE PROTEIN"/>
    <property type="match status" value="1"/>
</dbReference>
<comment type="caution">
    <text evidence="3">The sequence shown here is derived from an EMBL/GenBank/DDBJ whole genome shotgun (WGS) entry which is preliminary data.</text>
</comment>
<gene>
    <name evidence="3" type="ORF">PIB30_052583</name>
</gene>
<protein>
    <recommendedName>
        <fullName evidence="5">Glycine-rich protein</fullName>
    </recommendedName>
</protein>
<name>A0ABU6ZGZ5_9FABA</name>
<accession>A0ABU6ZGZ5</accession>
<keyword evidence="2" id="KW-1133">Transmembrane helix</keyword>
<reference evidence="3 4" key="1">
    <citation type="journal article" date="2023" name="Plants (Basel)">
        <title>Bridging the Gap: Combining Genomics and Transcriptomics Approaches to Understand Stylosanthes scabra, an Orphan Legume from the Brazilian Caatinga.</title>
        <authorList>
            <person name="Ferreira-Neto J.R.C."/>
            <person name="da Silva M.D."/>
            <person name="Binneck E."/>
            <person name="de Melo N.F."/>
            <person name="da Silva R.H."/>
            <person name="de Melo A.L.T.M."/>
            <person name="Pandolfi V."/>
            <person name="Bustamante F.O."/>
            <person name="Brasileiro-Vidal A.C."/>
            <person name="Benko-Iseppon A.M."/>
        </authorList>
    </citation>
    <scope>NUCLEOTIDE SEQUENCE [LARGE SCALE GENOMIC DNA]</scope>
    <source>
        <tissue evidence="3">Leaves</tissue>
    </source>
</reference>
<evidence type="ECO:0000313" key="4">
    <source>
        <dbReference type="Proteomes" id="UP001341840"/>
    </source>
</evidence>
<dbReference type="Proteomes" id="UP001341840">
    <property type="component" value="Unassembled WGS sequence"/>
</dbReference>
<dbReference type="EMBL" id="JASCZI010272243">
    <property type="protein sequence ID" value="MED6221242.1"/>
    <property type="molecule type" value="Genomic_DNA"/>
</dbReference>
<sequence>MMMNATIQVTAAKPRICFSNASAGRRGLPLTPGALQRSWDPLSTGTSLSPPVKPLSDIRCAPILRSQKPLHVCLAGGQGMMENNQDGSWSSFDKTMEQFKGQSLEDLFRQQIQKGGNGGKPPHGGGGGGGGGSNSGGSGDGRFGMSDETLQVILATIGFLFVYICVIDGMELAKLGRDGINYMITGKQSIRLKRTIYKWTRRYRMLTRKHEVDKRKSENATTSSNADYYRDAIRSYMEPNSDE</sequence>
<feature type="region of interest" description="Disordered" evidence="1">
    <location>
        <begin position="112"/>
        <end position="142"/>
    </location>
</feature>
<organism evidence="3 4">
    <name type="scientific">Stylosanthes scabra</name>
    <dbReference type="NCBI Taxonomy" id="79078"/>
    <lineage>
        <taxon>Eukaryota</taxon>
        <taxon>Viridiplantae</taxon>
        <taxon>Streptophyta</taxon>
        <taxon>Embryophyta</taxon>
        <taxon>Tracheophyta</taxon>
        <taxon>Spermatophyta</taxon>
        <taxon>Magnoliopsida</taxon>
        <taxon>eudicotyledons</taxon>
        <taxon>Gunneridae</taxon>
        <taxon>Pentapetalae</taxon>
        <taxon>rosids</taxon>
        <taxon>fabids</taxon>
        <taxon>Fabales</taxon>
        <taxon>Fabaceae</taxon>
        <taxon>Papilionoideae</taxon>
        <taxon>50 kb inversion clade</taxon>
        <taxon>dalbergioids sensu lato</taxon>
        <taxon>Dalbergieae</taxon>
        <taxon>Pterocarpus clade</taxon>
        <taxon>Stylosanthes</taxon>
    </lineage>
</organism>
<evidence type="ECO:0000313" key="3">
    <source>
        <dbReference type="EMBL" id="MED6221242.1"/>
    </source>
</evidence>
<feature type="compositionally biased region" description="Gly residues" evidence="1">
    <location>
        <begin position="115"/>
        <end position="142"/>
    </location>
</feature>
<proteinExistence type="predicted"/>